<feature type="transmembrane region" description="Helical" evidence="7">
    <location>
        <begin position="599"/>
        <end position="619"/>
    </location>
</feature>
<keyword evidence="3 7" id="KW-0812">Transmembrane</keyword>
<keyword evidence="6" id="KW-0325">Glycoprotein</keyword>
<evidence type="ECO:0000256" key="2">
    <source>
        <dbReference type="ARBA" id="ARBA00007168"/>
    </source>
</evidence>
<keyword evidence="4 7" id="KW-1133">Transmembrane helix</keyword>
<evidence type="ECO:0000313" key="8">
    <source>
        <dbReference type="EMBL" id="OWF46136.1"/>
    </source>
</evidence>
<accession>A0A210QBN1</accession>
<dbReference type="PANTHER" id="PTHR12385:SF14">
    <property type="entry name" value="CHOLINE TRANSPORTER-LIKE 2"/>
    <property type="match status" value="1"/>
</dbReference>
<evidence type="ECO:0000256" key="5">
    <source>
        <dbReference type="ARBA" id="ARBA00023136"/>
    </source>
</evidence>
<feature type="transmembrane region" description="Helical" evidence="7">
    <location>
        <begin position="354"/>
        <end position="383"/>
    </location>
</feature>
<evidence type="ECO:0000256" key="6">
    <source>
        <dbReference type="ARBA" id="ARBA00023180"/>
    </source>
</evidence>
<sequence>MVYTSPAFLSGKPKQHDPNFKGPLKNRSCTDIICCLIFVIFLGVFALVSAYAFIQGNPLLLLYPVDSDGVMCGSGTNAGKDYLFYFDLIDCSKAGIAVFLLGCPSPQICVTTCPSYYYSVATDVSSSSDLKYCKESADMSKDVYQLISEDECPAYILASSPVIRRCVPTVLVNFINSIGDLDSNINSSVPTTLSSKDGTGLTASILSTALDVFGTFIKAKEYAEKIMSEVLRTWWVIVVFMIIVMLLSLLYIVLLRLLAGFMVWFTIFGMLGAFGYASVHLLMYYMDSSNDNVDMTIYLSVGTITYSKSKMYLTLGILTSIIFTIILVITIFLCQRISIAIGLIKEASRAIGKITSALAFPILIMVLQVVLVGYFIVFAAYLASTGRTTTSIVNSTSTWSNGQWNTAEIESQVSSFIGSTCSNGTTSNACDYLKNVEENFVMYAALFALFMFFWLLNFIIALGQLSLAGAFASYYWAFDKTKNVPTFPLAAAMWRAIRYHLGSLAFGSFILAVVAMIRVVLEYLDHKLGKSENIVAKFVVKCLKCCFWCLEKCLKFLTKNAYIQMAIHGKNFCFSAKDAFFAIMRNILRVAVVDKVSDFVLFVGKLIIIGLAEALAFYVFNYLADDLLTGYVTTTNTFIVSYLIILVCAFTISSCFFDVFSMALSTLFMCFLEDIEMNDGSIEKPYFMSKELMRVLGVKNVIIQDKQKKGAAPSENF</sequence>
<dbReference type="OrthoDB" id="6280189at2759"/>
<dbReference type="GO" id="GO:0022857">
    <property type="term" value="F:transmembrane transporter activity"/>
    <property type="evidence" value="ECO:0007669"/>
    <property type="project" value="UniProtKB-UniRule"/>
</dbReference>
<comment type="subcellular location">
    <subcellularLocation>
        <location evidence="7">Cell membrane</location>
        <topology evidence="7">Multi-pass membrane protein</topology>
    </subcellularLocation>
    <subcellularLocation>
        <location evidence="1">Membrane</location>
        <topology evidence="1">Multi-pass membrane protein</topology>
    </subcellularLocation>
</comment>
<protein>
    <recommendedName>
        <fullName evidence="7">Choline transporter-like protein</fullName>
    </recommendedName>
</protein>
<dbReference type="InterPro" id="IPR007603">
    <property type="entry name" value="Choline_transptr-like"/>
</dbReference>
<gene>
    <name evidence="8" type="ORF">KP79_PYT04334</name>
</gene>
<organism evidence="8 9">
    <name type="scientific">Mizuhopecten yessoensis</name>
    <name type="common">Japanese scallop</name>
    <name type="synonym">Patinopecten yessoensis</name>
    <dbReference type="NCBI Taxonomy" id="6573"/>
    <lineage>
        <taxon>Eukaryota</taxon>
        <taxon>Metazoa</taxon>
        <taxon>Spiralia</taxon>
        <taxon>Lophotrochozoa</taxon>
        <taxon>Mollusca</taxon>
        <taxon>Bivalvia</taxon>
        <taxon>Autobranchia</taxon>
        <taxon>Pteriomorphia</taxon>
        <taxon>Pectinida</taxon>
        <taxon>Pectinoidea</taxon>
        <taxon>Pectinidae</taxon>
        <taxon>Mizuhopecten</taxon>
    </lineage>
</organism>
<feature type="transmembrane region" description="Helical" evidence="7">
    <location>
        <begin position="639"/>
        <end position="672"/>
    </location>
</feature>
<feature type="transmembrane region" description="Helical" evidence="7">
    <location>
        <begin position="261"/>
        <end position="286"/>
    </location>
</feature>
<evidence type="ECO:0000256" key="3">
    <source>
        <dbReference type="ARBA" id="ARBA00022692"/>
    </source>
</evidence>
<dbReference type="Pfam" id="PF04515">
    <property type="entry name" value="Choline_transpo"/>
    <property type="match status" value="1"/>
</dbReference>
<dbReference type="AlphaFoldDB" id="A0A210QBN1"/>
<comment type="caution">
    <text evidence="8">The sequence shown here is derived from an EMBL/GenBank/DDBJ whole genome shotgun (WGS) entry which is preliminary data.</text>
</comment>
<feature type="transmembrane region" description="Helical" evidence="7">
    <location>
        <begin position="440"/>
        <end position="456"/>
    </location>
</feature>
<keyword evidence="5 7" id="KW-0472">Membrane</keyword>
<feature type="transmembrane region" description="Helical" evidence="7">
    <location>
        <begin position="32"/>
        <end position="54"/>
    </location>
</feature>
<dbReference type="Proteomes" id="UP000242188">
    <property type="component" value="Unassembled WGS sequence"/>
</dbReference>
<feature type="transmembrane region" description="Helical" evidence="7">
    <location>
        <begin position="497"/>
        <end position="521"/>
    </location>
</feature>
<evidence type="ECO:0000256" key="7">
    <source>
        <dbReference type="RuleBase" id="RU368066"/>
    </source>
</evidence>
<feature type="transmembrane region" description="Helical" evidence="7">
    <location>
        <begin position="311"/>
        <end position="333"/>
    </location>
</feature>
<evidence type="ECO:0000313" key="9">
    <source>
        <dbReference type="Proteomes" id="UP000242188"/>
    </source>
</evidence>
<name>A0A210QBN1_MIZYE</name>
<comment type="similarity">
    <text evidence="2 7">Belongs to the CTL (choline transporter-like) family.</text>
</comment>
<comment type="function">
    <text evidence="7">Choline transporter.</text>
</comment>
<proteinExistence type="inferred from homology"/>
<feature type="transmembrane region" description="Helical" evidence="7">
    <location>
        <begin position="234"/>
        <end position="254"/>
    </location>
</feature>
<dbReference type="GO" id="GO:0005886">
    <property type="term" value="C:plasma membrane"/>
    <property type="evidence" value="ECO:0007669"/>
    <property type="project" value="UniProtKB-SubCell"/>
</dbReference>
<keyword evidence="9" id="KW-1185">Reference proteome</keyword>
<dbReference type="PANTHER" id="PTHR12385">
    <property type="entry name" value="CHOLINE TRANSPORTER-LIKE (SLC FAMILY 44)"/>
    <property type="match status" value="1"/>
</dbReference>
<evidence type="ECO:0000256" key="1">
    <source>
        <dbReference type="ARBA" id="ARBA00004141"/>
    </source>
</evidence>
<dbReference type="EMBL" id="NEDP02004270">
    <property type="protein sequence ID" value="OWF46136.1"/>
    <property type="molecule type" value="Genomic_DNA"/>
</dbReference>
<evidence type="ECO:0000256" key="4">
    <source>
        <dbReference type="ARBA" id="ARBA00022989"/>
    </source>
</evidence>
<reference evidence="8 9" key="1">
    <citation type="journal article" date="2017" name="Nat. Ecol. Evol.">
        <title>Scallop genome provides insights into evolution of bilaterian karyotype and development.</title>
        <authorList>
            <person name="Wang S."/>
            <person name="Zhang J."/>
            <person name="Jiao W."/>
            <person name="Li J."/>
            <person name="Xun X."/>
            <person name="Sun Y."/>
            <person name="Guo X."/>
            <person name="Huan P."/>
            <person name="Dong B."/>
            <person name="Zhang L."/>
            <person name="Hu X."/>
            <person name="Sun X."/>
            <person name="Wang J."/>
            <person name="Zhao C."/>
            <person name="Wang Y."/>
            <person name="Wang D."/>
            <person name="Huang X."/>
            <person name="Wang R."/>
            <person name="Lv J."/>
            <person name="Li Y."/>
            <person name="Zhang Z."/>
            <person name="Liu B."/>
            <person name="Lu W."/>
            <person name="Hui Y."/>
            <person name="Liang J."/>
            <person name="Zhou Z."/>
            <person name="Hou R."/>
            <person name="Li X."/>
            <person name="Liu Y."/>
            <person name="Li H."/>
            <person name="Ning X."/>
            <person name="Lin Y."/>
            <person name="Zhao L."/>
            <person name="Xing Q."/>
            <person name="Dou J."/>
            <person name="Li Y."/>
            <person name="Mao J."/>
            <person name="Guo H."/>
            <person name="Dou H."/>
            <person name="Li T."/>
            <person name="Mu C."/>
            <person name="Jiang W."/>
            <person name="Fu Q."/>
            <person name="Fu X."/>
            <person name="Miao Y."/>
            <person name="Liu J."/>
            <person name="Yu Q."/>
            <person name="Li R."/>
            <person name="Liao H."/>
            <person name="Li X."/>
            <person name="Kong Y."/>
            <person name="Jiang Z."/>
            <person name="Chourrout D."/>
            <person name="Li R."/>
            <person name="Bao Z."/>
        </authorList>
    </citation>
    <scope>NUCLEOTIDE SEQUENCE [LARGE SCALE GENOMIC DNA]</scope>
    <source>
        <strain evidence="8 9">PY_sf001</strain>
    </source>
</reference>